<gene>
    <name evidence="5" type="ORF">EAH76_17185</name>
</gene>
<feature type="chain" id="PRO_5021512691" description="Carboxylic ester hydrolase" evidence="3">
    <location>
        <begin position="20"/>
        <end position="507"/>
    </location>
</feature>
<dbReference type="OrthoDB" id="9775851at2"/>
<dbReference type="Pfam" id="PF00135">
    <property type="entry name" value="COesterase"/>
    <property type="match status" value="1"/>
</dbReference>
<dbReference type="InterPro" id="IPR019826">
    <property type="entry name" value="Carboxylesterase_B_AS"/>
</dbReference>
<sequence length="507" mass="53990">MMHLDRRGFLALATMTALAAAAEPLGAAAPDGLVVTTRQGRVRGRAVEGIRVFTGIPYGQAQRFAAPLALRPWRDVYDATRPAAVAPQLPGMAKFEGAMSEDCLQLNVWAPATPGSYPVLVYIHGGGNETGWSGDQGTAGDRFAAHGVICVTMNYRIGAFGFLETGGLLGRAYAGSANNGMRDVILALRWVRANIAAFGGDPTRVTLAGESAGGKNVGTLMGMPAADGLYARTALFSGGAQTVHTSTEAQAFARLFADKLGGADRLATAPVAAMLAAQAAARAAWPRNFPFRPMVDGRDLPDVPLARIRAGRAPRVPMLIGSNADESRLFLPAAAAQSPFREQSLSNETLARMTALDGAYTRAFPDLSVAERHWRLLTAEEYGMPCQRIAEGHSGSGGAVYRYRWTYPAAGGPFAGRSPHVIDVPFTFDHVQTSAFAGFFGLTAADQPMADAVHQAMVRFVRDGQPVAAGLPAWQRYDAKARQTMMLARTPATLSDPDRVERLIWTE</sequence>
<keyword evidence="3" id="KW-0732">Signal</keyword>
<dbReference type="GO" id="GO:0016787">
    <property type="term" value="F:hydrolase activity"/>
    <property type="evidence" value="ECO:0007669"/>
    <property type="project" value="UniProtKB-KW"/>
</dbReference>
<feature type="domain" description="Carboxylesterase type B" evidence="4">
    <location>
        <begin position="33"/>
        <end position="492"/>
    </location>
</feature>
<dbReference type="EMBL" id="RCZC01000005">
    <property type="protein sequence ID" value="TPG51740.1"/>
    <property type="molecule type" value="Genomic_DNA"/>
</dbReference>
<dbReference type="PANTHER" id="PTHR11559">
    <property type="entry name" value="CARBOXYLESTERASE"/>
    <property type="match status" value="1"/>
</dbReference>
<keyword evidence="6" id="KW-1185">Reference proteome</keyword>
<evidence type="ECO:0000256" key="2">
    <source>
        <dbReference type="ARBA" id="ARBA00022801"/>
    </source>
</evidence>
<comment type="similarity">
    <text evidence="1 3">Belongs to the type-B carboxylesterase/lipase family.</text>
</comment>
<dbReference type="AlphaFoldDB" id="A0A502FQP4"/>
<dbReference type="SUPFAM" id="SSF53474">
    <property type="entry name" value="alpha/beta-Hydrolases"/>
    <property type="match status" value="1"/>
</dbReference>
<feature type="signal peptide" evidence="3">
    <location>
        <begin position="1"/>
        <end position="19"/>
    </location>
</feature>
<dbReference type="InterPro" id="IPR002018">
    <property type="entry name" value="CarbesteraseB"/>
</dbReference>
<comment type="caution">
    <text evidence="5">The sequence shown here is derived from an EMBL/GenBank/DDBJ whole genome shotgun (WGS) entry which is preliminary data.</text>
</comment>
<dbReference type="InterPro" id="IPR050309">
    <property type="entry name" value="Type-B_Carboxylest/Lipase"/>
</dbReference>
<dbReference type="PROSITE" id="PS51318">
    <property type="entry name" value="TAT"/>
    <property type="match status" value="1"/>
</dbReference>
<dbReference type="Proteomes" id="UP000319931">
    <property type="component" value="Unassembled WGS sequence"/>
</dbReference>
<reference evidence="5 6" key="1">
    <citation type="journal article" date="2019" name="Environ. Microbiol.">
        <title>Species interactions and distinct microbial communities in high Arctic permafrost affected cryosols are associated with the CH4 and CO2 gas fluxes.</title>
        <authorList>
            <person name="Altshuler I."/>
            <person name="Hamel J."/>
            <person name="Turney S."/>
            <person name="Magnuson E."/>
            <person name="Levesque R."/>
            <person name="Greer C."/>
            <person name="Whyte L.G."/>
        </authorList>
    </citation>
    <scope>NUCLEOTIDE SEQUENCE [LARGE SCALE GENOMIC DNA]</scope>
    <source>
        <strain evidence="5 6">E6.1</strain>
    </source>
</reference>
<evidence type="ECO:0000313" key="5">
    <source>
        <dbReference type="EMBL" id="TPG51740.1"/>
    </source>
</evidence>
<protein>
    <recommendedName>
        <fullName evidence="3">Carboxylic ester hydrolase</fullName>
        <ecNumber evidence="3">3.1.1.-</ecNumber>
    </recommendedName>
</protein>
<dbReference type="EC" id="3.1.1.-" evidence="3"/>
<dbReference type="Gene3D" id="3.40.50.1820">
    <property type="entry name" value="alpha/beta hydrolase"/>
    <property type="match status" value="1"/>
</dbReference>
<evidence type="ECO:0000256" key="3">
    <source>
        <dbReference type="RuleBase" id="RU361235"/>
    </source>
</evidence>
<evidence type="ECO:0000256" key="1">
    <source>
        <dbReference type="ARBA" id="ARBA00005964"/>
    </source>
</evidence>
<dbReference type="RefSeq" id="WP_140851501.1">
    <property type="nucleotide sequence ID" value="NZ_RCZC01000005.1"/>
</dbReference>
<name>A0A502FQP4_9SPHN</name>
<dbReference type="InterPro" id="IPR006311">
    <property type="entry name" value="TAT_signal"/>
</dbReference>
<keyword evidence="2 3" id="KW-0378">Hydrolase</keyword>
<dbReference type="PROSITE" id="PS00122">
    <property type="entry name" value="CARBOXYLESTERASE_B_1"/>
    <property type="match status" value="1"/>
</dbReference>
<evidence type="ECO:0000259" key="4">
    <source>
        <dbReference type="Pfam" id="PF00135"/>
    </source>
</evidence>
<dbReference type="InterPro" id="IPR029058">
    <property type="entry name" value="AB_hydrolase_fold"/>
</dbReference>
<organism evidence="5 6">
    <name type="scientific">Sphingomonas glacialis</name>
    <dbReference type="NCBI Taxonomy" id="658225"/>
    <lineage>
        <taxon>Bacteria</taxon>
        <taxon>Pseudomonadati</taxon>
        <taxon>Pseudomonadota</taxon>
        <taxon>Alphaproteobacteria</taxon>
        <taxon>Sphingomonadales</taxon>
        <taxon>Sphingomonadaceae</taxon>
        <taxon>Sphingomonas</taxon>
    </lineage>
</organism>
<proteinExistence type="inferred from homology"/>
<evidence type="ECO:0000313" key="6">
    <source>
        <dbReference type="Proteomes" id="UP000319931"/>
    </source>
</evidence>
<accession>A0A502FQP4</accession>